<dbReference type="EMBL" id="BKCJ010000784">
    <property type="protein sequence ID" value="GEU36216.1"/>
    <property type="molecule type" value="Genomic_DNA"/>
</dbReference>
<dbReference type="AlphaFoldDB" id="A0A6L2JH17"/>
<organism evidence="1">
    <name type="scientific">Tanacetum cinerariifolium</name>
    <name type="common">Dalmatian daisy</name>
    <name type="synonym">Chrysanthemum cinerariifolium</name>
    <dbReference type="NCBI Taxonomy" id="118510"/>
    <lineage>
        <taxon>Eukaryota</taxon>
        <taxon>Viridiplantae</taxon>
        <taxon>Streptophyta</taxon>
        <taxon>Embryophyta</taxon>
        <taxon>Tracheophyta</taxon>
        <taxon>Spermatophyta</taxon>
        <taxon>Magnoliopsida</taxon>
        <taxon>eudicotyledons</taxon>
        <taxon>Gunneridae</taxon>
        <taxon>Pentapetalae</taxon>
        <taxon>asterids</taxon>
        <taxon>campanulids</taxon>
        <taxon>Asterales</taxon>
        <taxon>Asteraceae</taxon>
        <taxon>Asteroideae</taxon>
        <taxon>Anthemideae</taxon>
        <taxon>Anthemidinae</taxon>
        <taxon>Tanacetum</taxon>
    </lineage>
</organism>
<reference evidence="1" key="1">
    <citation type="journal article" date="2019" name="Sci. Rep.">
        <title>Draft genome of Tanacetum cinerariifolium, the natural source of mosquito coil.</title>
        <authorList>
            <person name="Yamashiro T."/>
            <person name="Shiraishi A."/>
            <person name="Satake H."/>
            <person name="Nakayama K."/>
        </authorList>
    </citation>
    <scope>NUCLEOTIDE SEQUENCE</scope>
</reference>
<gene>
    <name evidence="1" type="ORF">Tci_008194</name>
</gene>
<name>A0A6L2JH17_TANCI</name>
<proteinExistence type="predicted"/>
<protein>
    <recommendedName>
        <fullName evidence="2">Reverse transcriptase domain-containing protein</fullName>
    </recommendedName>
</protein>
<evidence type="ECO:0000313" key="1">
    <source>
        <dbReference type="EMBL" id="GEU36216.1"/>
    </source>
</evidence>
<accession>A0A6L2JH17</accession>
<evidence type="ECO:0008006" key="2">
    <source>
        <dbReference type="Google" id="ProtNLM"/>
    </source>
</evidence>
<comment type="caution">
    <text evidence="1">The sequence shown here is derived from an EMBL/GenBank/DDBJ whole genome shotgun (WGS) entry which is preliminary data.</text>
</comment>
<sequence length="179" mass="20677">MVKSEIRGHVNFEIKSQFMRELRADIFSGNKNEDAHEHVDLVIRFPLKHGISRVAFGRIRDAFSVIDLHYRFTHSISMNDDDNHNSGTGVRRQAPLARECTYSDFINANPYILKELALMYVRMFPEESNKIEKYVGSLPNMIHKSVMTSKPKTIQDAIEFATELMDKKISTLAERQAKM</sequence>